<dbReference type="PROSITE" id="PS51910">
    <property type="entry name" value="GH18_2"/>
    <property type="match status" value="1"/>
</dbReference>
<reference evidence="3" key="2">
    <citation type="submission" date="2014-05" db="EMBL/GenBank/DDBJ databases">
        <title>The genome and life-stage specific transcriptomes of Globodera pallida elucidate key aspects of plant parasitism by a cyst nematode.</title>
        <authorList>
            <person name="Cotton J.A."/>
            <person name="Lilley C.J."/>
            <person name="Jones L.M."/>
            <person name="Kikuchi T."/>
            <person name="Reid A.J."/>
            <person name="Thorpe P."/>
            <person name="Tsai I.J."/>
            <person name="Beasley H."/>
            <person name="Blok V."/>
            <person name="Cock P.J.A."/>
            <person name="Van den Akker S.E."/>
            <person name="Holroyd N."/>
            <person name="Hunt M."/>
            <person name="Mantelin S."/>
            <person name="Naghra H."/>
            <person name="Pain A."/>
            <person name="Palomares-Rius J.E."/>
            <person name="Zarowiecki M."/>
            <person name="Berriman M."/>
            <person name="Jones J.T."/>
            <person name="Urwin P.E."/>
        </authorList>
    </citation>
    <scope>NUCLEOTIDE SEQUENCE [LARGE SCALE GENOMIC DNA]</scope>
    <source>
        <strain evidence="3">Lindley</strain>
    </source>
</reference>
<dbReference type="SUPFAM" id="SSF51445">
    <property type="entry name" value="(Trans)glycosidases"/>
    <property type="match status" value="1"/>
</dbReference>
<evidence type="ECO:0000259" key="2">
    <source>
        <dbReference type="PROSITE" id="PS51910"/>
    </source>
</evidence>
<dbReference type="PANTHER" id="PTHR11177">
    <property type="entry name" value="CHITINASE"/>
    <property type="match status" value="1"/>
</dbReference>
<keyword evidence="1" id="KW-0472">Membrane</keyword>
<dbReference type="WBParaSite" id="GPLIN_001566500">
    <property type="protein sequence ID" value="GPLIN_001566500"/>
    <property type="gene ID" value="GPLIN_001566500"/>
</dbReference>
<dbReference type="GO" id="GO:0005576">
    <property type="term" value="C:extracellular region"/>
    <property type="evidence" value="ECO:0007669"/>
    <property type="project" value="TreeGrafter"/>
</dbReference>
<keyword evidence="3" id="KW-1185">Reference proteome</keyword>
<dbReference type="InterPro" id="IPR050314">
    <property type="entry name" value="Glycosyl_Hydrlase_18"/>
</dbReference>
<dbReference type="AlphaFoldDB" id="A0A183CS07"/>
<dbReference type="Pfam" id="PF00704">
    <property type="entry name" value="Glyco_hydro_18"/>
    <property type="match status" value="1"/>
</dbReference>
<dbReference type="GO" id="GO:0004568">
    <property type="term" value="F:chitinase activity"/>
    <property type="evidence" value="ECO:0007669"/>
    <property type="project" value="TreeGrafter"/>
</dbReference>
<dbReference type="GO" id="GO:0005975">
    <property type="term" value="P:carbohydrate metabolic process"/>
    <property type="evidence" value="ECO:0007669"/>
    <property type="project" value="InterPro"/>
</dbReference>
<evidence type="ECO:0000256" key="1">
    <source>
        <dbReference type="SAM" id="Phobius"/>
    </source>
</evidence>
<keyword evidence="1" id="KW-1133">Transmembrane helix</keyword>
<feature type="domain" description="GH18" evidence="2">
    <location>
        <begin position="30"/>
        <end position="100"/>
    </location>
</feature>
<sequence length="100" mass="11543">MASQFSKHLLSLIANLIIFYFIAANASAGYLRACYFTNWAQYRQGRAKYMPEEYIPGLCTHILYAFGWMNEDYTAKAYDPADLPSDWQPKGLYNRVNALK</sequence>
<name>A0A183CS07_GLOPA</name>
<evidence type="ECO:0000313" key="3">
    <source>
        <dbReference type="Proteomes" id="UP000050741"/>
    </source>
</evidence>
<dbReference type="Gene3D" id="3.20.20.80">
    <property type="entry name" value="Glycosidases"/>
    <property type="match status" value="1"/>
</dbReference>
<keyword evidence="1" id="KW-0812">Transmembrane</keyword>
<organism evidence="3 4">
    <name type="scientific">Globodera pallida</name>
    <name type="common">Potato cyst nematode worm</name>
    <name type="synonym">Heterodera pallida</name>
    <dbReference type="NCBI Taxonomy" id="36090"/>
    <lineage>
        <taxon>Eukaryota</taxon>
        <taxon>Metazoa</taxon>
        <taxon>Ecdysozoa</taxon>
        <taxon>Nematoda</taxon>
        <taxon>Chromadorea</taxon>
        <taxon>Rhabditida</taxon>
        <taxon>Tylenchina</taxon>
        <taxon>Tylenchomorpha</taxon>
        <taxon>Tylenchoidea</taxon>
        <taxon>Heteroderidae</taxon>
        <taxon>Heteroderinae</taxon>
        <taxon>Globodera</taxon>
    </lineage>
</organism>
<dbReference type="Proteomes" id="UP000050741">
    <property type="component" value="Unassembled WGS sequence"/>
</dbReference>
<reference evidence="4" key="3">
    <citation type="submission" date="2016-06" db="UniProtKB">
        <authorList>
            <consortium name="WormBaseParasite"/>
        </authorList>
    </citation>
    <scope>IDENTIFICATION</scope>
</reference>
<reference evidence="3" key="1">
    <citation type="submission" date="2013-12" db="EMBL/GenBank/DDBJ databases">
        <authorList>
            <person name="Aslett M."/>
        </authorList>
    </citation>
    <scope>NUCLEOTIDE SEQUENCE [LARGE SCALE GENOMIC DNA]</scope>
    <source>
        <strain evidence="3">Lindley</strain>
    </source>
</reference>
<dbReference type="PANTHER" id="PTHR11177:SF400">
    <property type="entry name" value="ENDOCHITINASE-RELATED"/>
    <property type="match status" value="1"/>
</dbReference>
<dbReference type="GO" id="GO:0008061">
    <property type="term" value="F:chitin binding"/>
    <property type="evidence" value="ECO:0007669"/>
    <property type="project" value="TreeGrafter"/>
</dbReference>
<dbReference type="InterPro" id="IPR001223">
    <property type="entry name" value="Glyco_hydro18_cat"/>
</dbReference>
<protein>
    <submittedName>
        <fullName evidence="4">Glyco_hydro_18 domain-containing protein</fullName>
    </submittedName>
</protein>
<proteinExistence type="predicted"/>
<evidence type="ECO:0000313" key="4">
    <source>
        <dbReference type="WBParaSite" id="GPLIN_001566500"/>
    </source>
</evidence>
<dbReference type="InterPro" id="IPR017853">
    <property type="entry name" value="GH"/>
</dbReference>
<dbReference type="GO" id="GO:0006032">
    <property type="term" value="P:chitin catabolic process"/>
    <property type="evidence" value="ECO:0007669"/>
    <property type="project" value="TreeGrafter"/>
</dbReference>
<feature type="transmembrane region" description="Helical" evidence="1">
    <location>
        <begin position="12"/>
        <end position="31"/>
    </location>
</feature>
<accession>A0A183CS07</accession>